<gene>
    <name evidence="3" type="ORF">CGOC_LOCUS7628</name>
</gene>
<feature type="region of interest" description="Disordered" evidence="2">
    <location>
        <begin position="57"/>
        <end position="76"/>
    </location>
</feature>
<sequence length="76" mass="8450">MVLERAQPLLASNETNGNADELITLRAENERLQHKNEELRKRNFKILDDVAGLEKQLSCQVSPSSNKSPESGEVCG</sequence>
<name>A0A3P6UL29_CYLGO</name>
<protein>
    <submittedName>
        <fullName evidence="3">Uncharacterized protein</fullName>
    </submittedName>
</protein>
<evidence type="ECO:0000256" key="1">
    <source>
        <dbReference type="SAM" id="Coils"/>
    </source>
</evidence>
<dbReference type="AlphaFoldDB" id="A0A3P6UL29"/>
<feature type="compositionally biased region" description="Polar residues" evidence="2">
    <location>
        <begin position="57"/>
        <end position="69"/>
    </location>
</feature>
<accession>A0A3P6UL29</accession>
<evidence type="ECO:0000313" key="3">
    <source>
        <dbReference type="EMBL" id="VDK79898.1"/>
    </source>
</evidence>
<feature type="coiled-coil region" evidence="1">
    <location>
        <begin position="22"/>
        <end position="56"/>
    </location>
</feature>
<keyword evidence="4" id="KW-1185">Reference proteome</keyword>
<organism evidence="3 4">
    <name type="scientific">Cylicostephanus goldi</name>
    <name type="common">Nematode worm</name>
    <dbReference type="NCBI Taxonomy" id="71465"/>
    <lineage>
        <taxon>Eukaryota</taxon>
        <taxon>Metazoa</taxon>
        <taxon>Ecdysozoa</taxon>
        <taxon>Nematoda</taxon>
        <taxon>Chromadorea</taxon>
        <taxon>Rhabditida</taxon>
        <taxon>Rhabditina</taxon>
        <taxon>Rhabditomorpha</taxon>
        <taxon>Strongyloidea</taxon>
        <taxon>Strongylidae</taxon>
        <taxon>Cylicostephanus</taxon>
    </lineage>
</organism>
<proteinExistence type="predicted"/>
<dbReference type="OrthoDB" id="5875463at2759"/>
<dbReference type="EMBL" id="UYRV01026788">
    <property type="protein sequence ID" value="VDK79898.1"/>
    <property type="molecule type" value="Genomic_DNA"/>
</dbReference>
<keyword evidence="1" id="KW-0175">Coiled coil</keyword>
<evidence type="ECO:0000313" key="4">
    <source>
        <dbReference type="Proteomes" id="UP000271889"/>
    </source>
</evidence>
<reference evidence="3 4" key="1">
    <citation type="submission" date="2018-11" db="EMBL/GenBank/DDBJ databases">
        <authorList>
            <consortium name="Pathogen Informatics"/>
        </authorList>
    </citation>
    <scope>NUCLEOTIDE SEQUENCE [LARGE SCALE GENOMIC DNA]</scope>
</reference>
<dbReference type="Proteomes" id="UP000271889">
    <property type="component" value="Unassembled WGS sequence"/>
</dbReference>
<evidence type="ECO:0000256" key="2">
    <source>
        <dbReference type="SAM" id="MobiDB-lite"/>
    </source>
</evidence>